<evidence type="ECO:0000313" key="1">
    <source>
        <dbReference type="EMBL" id="GBC62737.1"/>
    </source>
</evidence>
<protein>
    <recommendedName>
        <fullName evidence="3">RiboL-PSP-HEPN domain-containing protein</fullName>
    </recommendedName>
</protein>
<dbReference type="EMBL" id="BEXT01000001">
    <property type="protein sequence ID" value="GBC62737.1"/>
    <property type="molecule type" value="Genomic_DNA"/>
</dbReference>
<sequence>MINWNWKEFINELELIVGGLDILKTQCFDFHSGFNEKLNLQNKLQHPVIISFSAIYNYANICYEFINQYLQLSKSDQVEIENIDQYIDEVVQRCIELTKIMFIGSMSAMEFGVREVIKLFPNHEIYESIERKEKLIHEFDKVFDTLNNESKDKLRKFRKKFKNVPIFDSFQYIINKSKSLNLLTKEEAELWKTIIDLRNSAVHNGMYAIKDLSIDSENLKFHFLKNTGIKEDMDFFVYLCVNAVDMKCIWLQRLFEIE</sequence>
<evidence type="ECO:0008006" key="3">
    <source>
        <dbReference type="Google" id="ProtNLM"/>
    </source>
</evidence>
<comment type="caution">
    <text evidence="1">The sequence shown here is derived from an EMBL/GenBank/DDBJ whole genome shotgun (WGS) entry which is preliminary data.</text>
</comment>
<evidence type="ECO:0000313" key="2">
    <source>
        <dbReference type="Proteomes" id="UP000288096"/>
    </source>
</evidence>
<dbReference type="AlphaFoldDB" id="A0A401G0L0"/>
<name>A0A401G0L0_9BACT</name>
<proteinExistence type="predicted"/>
<reference evidence="2" key="2">
    <citation type="submission" date="2019-01" db="EMBL/GenBank/DDBJ databases">
        <title>Genome sequence of Desulfonema ishimotonii strain Tokyo 01.</title>
        <authorList>
            <person name="Fukui M."/>
        </authorList>
    </citation>
    <scope>NUCLEOTIDE SEQUENCE [LARGE SCALE GENOMIC DNA]</scope>
    <source>
        <strain evidence="2">Tokyo 01</strain>
    </source>
</reference>
<dbReference type="RefSeq" id="WP_124329891.1">
    <property type="nucleotide sequence ID" value="NZ_BEXT01000001.1"/>
</dbReference>
<dbReference type="Proteomes" id="UP000288096">
    <property type="component" value="Unassembled WGS sequence"/>
</dbReference>
<gene>
    <name evidence="1" type="ORF">DENIS_3714</name>
</gene>
<accession>A0A401G0L0</accession>
<keyword evidence="2" id="KW-1185">Reference proteome</keyword>
<reference evidence="2" key="1">
    <citation type="submission" date="2017-11" db="EMBL/GenBank/DDBJ databases">
        <authorList>
            <person name="Watanabe M."/>
            <person name="Kojima H."/>
        </authorList>
    </citation>
    <scope>NUCLEOTIDE SEQUENCE [LARGE SCALE GENOMIC DNA]</scope>
    <source>
        <strain evidence="2">Tokyo 01</strain>
    </source>
</reference>
<organism evidence="1 2">
    <name type="scientific">Desulfonema ishimotonii</name>
    <dbReference type="NCBI Taxonomy" id="45657"/>
    <lineage>
        <taxon>Bacteria</taxon>
        <taxon>Pseudomonadati</taxon>
        <taxon>Thermodesulfobacteriota</taxon>
        <taxon>Desulfobacteria</taxon>
        <taxon>Desulfobacterales</taxon>
        <taxon>Desulfococcaceae</taxon>
        <taxon>Desulfonema</taxon>
    </lineage>
</organism>